<accession>A0A8S1YKL8</accession>
<protein>
    <submittedName>
        <fullName evidence="1">Uncharacterized protein</fullName>
    </submittedName>
</protein>
<organism evidence="1 2">
    <name type="scientific">Paramecium octaurelia</name>
    <dbReference type="NCBI Taxonomy" id="43137"/>
    <lineage>
        <taxon>Eukaryota</taxon>
        <taxon>Sar</taxon>
        <taxon>Alveolata</taxon>
        <taxon>Ciliophora</taxon>
        <taxon>Intramacronucleata</taxon>
        <taxon>Oligohymenophorea</taxon>
        <taxon>Peniculida</taxon>
        <taxon>Parameciidae</taxon>
        <taxon>Paramecium</taxon>
    </lineage>
</organism>
<sequence>MILQDQFETIDQQQYMVQEDKHCPEFFSNLQYVQFWLYIHVYHSSNQLRIIVNWKTLFNQNQEYHPFIAQITIQINFIYRSNIRKCFLKLFEQ</sequence>
<proteinExistence type="predicted"/>
<gene>
    <name evidence="1" type="ORF">POCTA_138.1.T1750028</name>
</gene>
<evidence type="ECO:0000313" key="1">
    <source>
        <dbReference type="EMBL" id="CAD8214380.1"/>
    </source>
</evidence>
<reference evidence="1" key="1">
    <citation type="submission" date="2021-01" db="EMBL/GenBank/DDBJ databases">
        <authorList>
            <consortium name="Genoscope - CEA"/>
            <person name="William W."/>
        </authorList>
    </citation>
    <scope>NUCLEOTIDE SEQUENCE</scope>
</reference>
<dbReference type="Proteomes" id="UP000683925">
    <property type="component" value="Unassembled WGS sequence"/>
</dbReference>
<dbReference type="AlphaFoldDB" id="A0A8S1YKL8"/>
<evidence type="ECO:0000313" key="2">
    <source>
        <dbReference type="Proteomes" id="UP000683925"/>
    </source>
</evidence>
<dbReference type="EMBL" id="CAJJDP010000179">
    <property type="protein sequence ID" value="CAD8214380.1"/>
    <property type="molecule type" value="Genomic_DNA"/>
</dbReference>
<comment type="caution">
    <text evidence="1">The sequence shown here is derived from an EMBL/GenBank/DDBJ whole genome shotgun (WGS) entry which is preliminary data.</text>
</comment>
<name>A0A8S1YKL8_PAROT</name>
<keyword evidence="2" id="KW-1185">Reference proteome</keyword>